<accession>A0A252ASH9</accession>
<feature type="compositionally biased region" description="Polar residues" evidence="1">
    <location>
        <begin position="208"/>
        <end position="219"/>
    </location>
</feature>
<keyword evidence="2" id="KW-0472">Membrane</keyword>
<evidence type="ECO:0000313" key="7">
    <source>
        <dbReference type="Proteomes" id="UP000032673"/>
    </source>
</evidence>
<name>A0A252ASH9_9PROT</name>
<dbReference type="AlphaFoldDB" id="A0A252ASH9"/>
<gene>
    <name evidence="4" type="ORF">Abin_085_080</name>
    <name evidence="5" type="ORF">AIN02nite_20590</name>
    <name evidence="6" type="ORF">HK17_08715</name>
</gene>
<dbReference type="Proteomes" id="UP000194641">
    <property type="component" value="Unassembled WGS sequence"/>
</dbReference>
<evidence type="ECO:0000259" key="3">
    <source>
        <dbReference type="PROSITE" id="PS51724"/>
    </source>
</evidence>
<reference evidence="8" key="2">
    <citation type="submission" date="2014-06" db="EMBL/GenBank/DDBJ databases">
        <authorList>
            <person name="Winans N.J."/>
            <person name="Newell P.D."/>
            <person name="Douglas A.E."/>
        </authorList>
    </citation>
    <scope>NUCLEOTIDE SEQUENCE [LARGE SCALE GENOMIC DNA]</scope>
</reference>
<keyword evidence="2" id="KW-1133">Transmembrane helix</keyword>
<evidence type="ECO:0000313" key="8">
    <source>
        <dbReference type="Proteomes" id="UP000194641"/>
    </source>
</evidence>
<reference evidence="5 9" key="4">
    <citation type="submission" date="2019-07" db="EMBL/GenBank/DDBJ databases">
        <title>Whole genome shotgun sequence of Acetobacter indonesiensis NBRC 16471.</title>
        <authorList>
            <person name="Hosoyama A."/>
            <person name="Uohara A."/>
            <person name="Ohji S."/>
            <person name="Ichikawa N."/>
        </authorList>
    </citation>
    <scope>NUCLEOTIDE SEQUENCE [LARGE SCALE GENOMIC DNA]</scope>
    <source>
        <strain evidence="5 9">NBRC 16471</strain>
    </source>
</reference>
<feature type="compositionally biased region" description="Basic and acidic residues" evidence="1">
    <location>
        <begin position="1"/>
        <end position="23"/>
    </location>
</feature>
<evidence type="ECO:0000256" key="2">
    <source>
        <dbReference type="SAM" id="Phobius"/>
    </source>
</evidence>
<dbReference type="EMBL" id="BAMW01000082">
    <property type="protein sequence ID" value="GAN64615.1"/>
    <property type="molecule type" value="Genomic_DNA"/>
</dbReference>
<reference evidence="6" key="3">
    <citation type="submission" date="2014-06" db="EMBL/GenBank/DDBJ databases">
        <authorList>
            <person name="Ju J."/>
            <person name="Zhang J."/>
        </authorList>
    </citation>
    <scope>NUCLEOTIDE SEQUENCE [LARGE SCALE GENOMIC DNA]</scope>
    <source>
        <strain evidence="6">DmL_051</strain>
    </source>
</reference>
<feature type="domain" description="SPOR" evidence="3">
    <location>
        <begin position="274"/>
        <end position="357"/>
    </location>
</feature>
<evidence type="ECO:0000313" key="4">
    <source>
        <dbReference type="EMBL" id="GAN64615.1"/>
    </source>
</evidence>
<comment type="caution">
    <text evidence="6">The sequence shown here is derived from an EMBL/GenBank/DDBJ whole genome shotgun (WGS) entry which is preliminary data.</text>
</comment>
<sequence>MSDDNKNNSFDERISRARERMSTDYDDAPPPRRPVGAAPGKTGSGGVLAQFLSSDSGTRKLVYSAAGLGGLLVIGIGSWALLGHHQSGIPVMGPPPVSMRTKPVDPGGMQLDGVSMPEAEEEGQAHPVPAPEKPNPSALAAQYGQQAASTDAATKAKEPETPTPPADETKTAEAGSPAADGATPATPAKTGTDSAPAAATPEEQQPTSLPDTSEGTTDESAAGDAAAASGAAATKAPAKQQPAPPAAPATRKDTPAPAAATSKPEAALPAPVPVASGGKYKVQLAALQSEAQAQQEWSRLKTHYPTLFADKSPVVEKVQRDNAVFYRLRVSGFASNAETRTFCGAVRERGLACAQVR</sequence>
<feature type="compositionally biased region" description="Low complexity" evidence="1">
    <location>
        <begin position="220"/>
        <end position="241"/>
    </location>
</feature>
<dbReference type="Gene3D" id="3.30.70.1070">
    <property type="entry name" value="Sporulation related repeat"/>
    <property type="match status" value="1"/>
</dbReference>
<proteinExistence type="predicted"/>
<evidence type="ECO:0000256" key="1">
    <source>
        <dbReference type="SAM" id="MobiDB-lite"/>
    </source>
</evidence>
<reference evidence="4 7" key="1">
    <citation type="submission" date="2012-11" db="EMBL/GenBank/DDBJ databases">
        <title>Whole genome sequence of Acetobacter indonesiensis 5H-1.</title>
        <authorList>
            <person name="Azuma Y."/>
            <person name="Higashiura N."/>
            <person name="Hirakawa H."/>
            <person name="Matsushita K."/>
        </authorList>
    </citation>
    <scope>NUCLEOTIDE SEQUENCE [LARGE SCALE GENOMIC DNA]</scope>
    <source>
        <strain evidence="4 7">5H-1</strain>
    </source>
</reference>
<dbReference type="Proteomes" id="UP000321104">
    <property type="component" value="Unassembled WGS sequence"/>
</dbReference>
<keyword evidence="7" id="KW-1185">Reference proteome</keyword>
<feature type="transmembrane region" description="Helical" evidence="2">
    <location>
        <begin position="61"/>
        <end position="82"/>
    </location>
</feature>
<feature type="region of interest" description="Disordered" evidence="1">
    <location>
        <begin position="1"/>
        <end position="44"/>
    </location>
</feature>
<dbReference type="Pfam" id="PF05036">
    <property type="entry name" value="SPOR"/>
    <property type="match status" value="1"/>
</dbReference>
<feature type="compositionally biased region" description="Low complexity" evidence="1">
    <location>
        <begin position="172"/>
        <end position="207"/>
    </location>
</feature>
<organism evidence="6 8">
    <name type="scientific">Acetobacter indonesiensis</name>
    <dbReference type="NCBI Taxonomy" id="104101"/>
    <lineage>
        <taxon>Bacteria</taxon>
        <taxon>Pseudomonadati</taxon>
        <taxon>Pseudomonadota</taxon>
        <taxon>Alphaproteobacteria</taxon>
        <taxon>Acetobacterales</taxon>
        <taxon>Acetobacteraceae</taxon>
        <taxon>Acetobacter</taxon>
    </lineage>
</organism>
<dbReference type="InterPro" id="IPR036680">
    <property type="entry name" value="SPOR-like_sf"/>
</dbReference>
<dbReference type="EMBL" id="BJXQ01000011">
    <property type="protein sequence ID" value="GEN04034.1"/>
    <property type="molecule type" value="Genomic_DNA"/>
</dbReference>
<dbReference type="EMBL" id="JOPA01000023">
    <property type="protein sequence ID" value="OUI93198.1"/>
    <property type="molecule type" value="Genomic_DNA"/>
</dbReference>
<feature type="compositionally biased region" description="Low complexity" evidence="1">
    <location>
        <begin position="255"/>
        <end position="272"/>
    </location>
</feature>
<feature type="region of interest" description="Disordered" evidence="1">
    <location>
        <begin position="92"/>
        <end position="272"/>
    </location>
</feature>
<evidence type="ECO:0000313" key="9">
    <source>
        <dbReference type="Proteomes" id="UP000321104"/>
    </source>
</evidence>
<dbReference type="RefSeq" id="WP_048848299.1">
    <property type="nucleotide sequence ID" value="NZ_BAMW01000082.1"/>
</dbReference>
<dbReference type="GO" id="GO:0042834">
    <property type="term" value="F:peptidoglycan binding"/>
    <property type="evidence" value="ECO:0007669"/>
    <property type="project" value="InterPro"/>
</dbReference>
<dbReference type="SUPFAM" id="SSF110997">
    <property type="entry name" value="Sporulation related repeat"/>
    <property type="match status" value="1"/>
</dbReference>
<protein>
    <recommendedName>
        <fullName evidence="3">SPOR domain-containing protein</fullName>
    </recommendedName>
</protein>
<evidence type="ECO:0000313" key="5">
    <source>
        <dbReference type="EMBL" id="GEN04034.1"/>
    </source>
</evidence>
<evidence type="ECO:0000313" key="6">
    <source>
        <dbReference type="EMBL" id="OUI93198.1"/>
    </source>
</evidence>
<dbReference type="InterPro" id="IPR007730">
    <property type="entry name" value="SPOR-like_dom"/>
</dbReference>
<keyword evidence="2" id="KW-0812">Transmembrane</keyword>
<dbReference type="PROSITE" id="PS51724">
    <property type="entry name" value="SPOR"/>
    <property type="match status" value="1"/>
</dbReference>
<dbReference type="Proteomes" id="UP000032673">
    <property type="component" value="Unassembled WGS sequence"/>
</dbReference>